<evidence type="ECO:0000313" key="14">
    <source>
        <dbReference type="EMBL" id="KPM46738.1"/>
    </source>
</evidence>
<dbReference type="STRING" id="1605367.AFM12_18390"/>
<evidence type="ECO:0000256" key="6">
    <source>
        <dbReference type="ARBA" id="ARBA00058683"/>
    </source>
</evidence>
<comment type="cofactor">
    <cofactor evidence="1 9">
        <name>FAD</name>
        <dbReference type="ChEBI" id="CHEBI:57692"/>
    </cofactor>
</comment>
<dbReference type="Pfam" id="PF12806">
    <property type="entry name" value="Acyl-CoA_dh_C"/>
    <property type="match status" value="1"/>
</dbReference>
<dbReference type="InterPro" id="IPR036250">
    <property type="entry name" value="AcylCo_DH-like_C"/>
</dbReference>
<dbReference type="RefSeq" id="WP_055151567.1">
    <property type="nucleotide sequence ID" value="NZ_JXSZ01000015.1"/>
</dbReference>
<dbReference type="InterPro" id="IPR037069">
    <property type="entry name" value="AcylCoA_DH/ox_N_sf"/>
</dbReference>
<dbReference type="Gene3D" id="1.20.140.10">
    <property type="entry name" value="Butyryl-CoA Dehydrogenase, subunit A, domain 3"/>
    <property type="match status" value="1"/>
</dbReference>
<dbReference type="OrthoDB" id="9764422at2"/>
<evidence type="ECO:0000256" key="4">
    <source>
        <dbReference type="ARBA" id="ARBA00022827"/>
    </source>
</evidence>
<dbReference type="EMBL" id="LGTQ01000015">
    <property type="protein sequence ID" value="KPM46738.1"/>
    <property type="molecule type" value="Genomic_DNA"/>
</dbReference>
<protein>
    <recommendedName>
        <fullName evidence="8">3-methylmercaptopropionyl-CoA dehydrogenase</fullName>
        <ecNumber evidence="7">1.3.99.41</ecNumber>
    </recommendedName>
</protein>
<feature type="domain" description="Acetyl-CoA dehydrogenase-like C-terminal" evidence="13">
    <location>
        <begin position="459"/>
        <end position="562"/>
    </location>
</feature>
<dbReference type="GO" id="GO:0050660">
    <property type="term" value="F:flavin adenine dinucleotide binding"/>
    <property type="evidence" value="ECO:0007669"/>
    <property type="project" value="InterPro"/>
</dbReference>
<dbReference type="Gene3D" id="1.10.540.10">
    <property type="entry name" value="Acyl-CoA dehydrogenase/oxidase, N-terminal domain"/>
    <property type="match status" value="1"/>
</dbReference>
<comment type="similarity">
    <text evidence="2 9">Belongs to the acyl-CoA dehydrogenase family.</text>
</comment>
<dbReference type="PANTHER" id="PTHR42803">
    <property type="entry name" value="ACYL-COA DEHYDROGENASE"/>
    <property type="match status" value="1"/>
</dbReference>
<dbReference type="SUPFAM" id="SSF56645">
    <property type="entry name" value="Acyl-CoA dehydrogenase NM domain-like"/>
    <property type="match status" value="1"/>
</dbReference>
<dbReference type="GO" id="GO:0016627">
    <property type="term" value="F:oxidoreductase activity, acting on the CH-CH group of donors"/>
    <property type="evidence" value="ECO:0007669"/>
    <property type="project" value="InterPro"/>
</dbReference>
<accession>A0A0P7B8V3</accession>
<keyword evidence="15" id="KW-1185">Reference proteome</keyword>
<dbReference type="InterPro" id="IPR052166">
    <property type="entry name" value="Diverse_Acyl-CoA_DH"/>
</dbReference>
<evidence type="ECO:0000259" key="11">
    <source>
        <dbReference type="Pfam" id="PF02770"/>
    </source>
</evidence>
<dbReference type="PANTHER" id="PTHR42803:SF3">
    <property type="entry name" value="ACYL-COA DEHYDROGENASE-RELATED"/>
    <property type="match status" value="1"/>
</dbReference>
<dbReference type="AlphaFoldDB" id="A0A0P7B8V3"/>
<evidence type="ECO:0000259" key="13">
    <source>
        <dbReference type="Pfam" id="PF12806"/>
    </source>
</evidence>
<dbReference type="InterPro" id="IPR006091">
    <property type="entry name" value="Acyl-CoA_Oxase/DH_mid-dom"/>
</dbReference>
<dbReference type="InterPro" id="IPR009100">
    <property type="entry name" value="AcylCoA_DH/oxidase_NM_dom_sf"/>
</dbReference>
<dbReference type="Gene3D" id="2.40.110.10">
    <property type="entry name" value="Butyryl-CoA Dehydrogenase, subunit A, domain 2"/>
    <property type="match status" value="1"/>
</dbReference>
<dbReference type="InterPro" id="IPR025878">
    <property type="entry name" value="Acyl-CoA_dh-like_C_dom"/>
</dbReference>
<evidence type="ECO:0000256" key="3">
    <source>
        <dbReference type="ARBA" id="ARBA00022630"/>
    </source>
</evidence>
<dbReference type="Proteomes" id="UP000050454">
    <property type="component" value="Unassembled WGS sequence"/>
</dbReference>
<evidence type="ECO:0000256" key="5">
    <source>
        <dbReference type="ARBA" id="ARBA00051388"/>
    </source>
</evidence>
<keyword evidence="3 9" id="KW-0285">Flavoprotein</keyword>
<feature type="domain" description="Acyl-CoA oxidase/dehydrogenase middle" evidence="11">
    <location>
        <begin position="160"/>
        <end position="264"/>
    </location>
</feature>
<comment type="catalytic activity">
    <reaction evidence="5">
        <text>3-(methylsulfanyl)propanoyl-CoA + oxidized [electron-transfer flavoprotein] + H(+) = 3-(methylsulfanyl)acryloyl-CoA + reduced [electron-transfer flavoprotein]</text>
        <dbReference type="Rhea" id="RHEA:52612"/>
        <dbReference type="Rhea" id="RHEA-COMP:10685"/>
        <dbReference type="Rhea" id="RHEA-COMP:10686"/>
        <dbReference type="ChEBI" id="CHEBI:15378"/>
        <dbReference type="ChEBI" id="CHEBI:57692"/>
        <dbReference type="ChEBI" id="CHEBI:58307"/>
        <dbReference type="ChEBI" id="CHEBI:82815"/>
        <dbReference type="ChEBI" id="CHEBI:84994"/>
        <dbReference type="EC" id="1.3.99.41"/>
    </reaction>
    <physiologicalReaction direction="left-to-right" evidence="5">
        <dbReference type="Rhea" id="RHEA:52613"/>
    </physiologicalReaction>
</comment>
<dbReference type="InterPro" id="IPR046373">
    <property type="entry name" value="Acyl-CoA_Oxase/DH_mid-dom_sf"/>
</dbReference>
<comment type="caution">
    <text evidence="14">The sequence shown here is derived from an EMBL/GenBank/DDBJ whole genome shotgun (WGS) entry which is preliminary data.</text>
</comment>
<dbReference type="Pfam" id="PF02770">
    <property type="entry name" value="Acyl-CoA_dh_M"/>
    <property type="match status" value="1"/>
</dbReference>
<comment type="function">
    <text evidence="6">Involved in the assimilation of dimethylsulphoniopropionate (DMSP), an important compound in the fixation of carbon in marine phytoplankton, by mediating the conversion of 3-(methylthio)propanoyl-CoA (MMPA-CoA) to 3-(methylthio)acryloyl-CoA (MTA-CoA).</text>
</comment>
<evidence type="ECO:0000259" key="12">
    <source>
        <dbReference type="Pfam" id="PF02771"/>
    </source>
</evidence>
<keyword evidence="4 9" id="KW-0274">FAD</keyword>
<sequence>MTLFSRKHIDFLLHEVSDLPELLKEEYFSGHDRETADMVLDTAFEIAQKEIEPHFVDSDQKEANYENGEVKVHPGVHGFVKSQAESGLLSATFPEEVGGSQLPESVAGAAAFIELCHSNSFPMYTDLLSGCVKLINSFGTTEQKETYISKMLTANWMGTMCLTEPQAGSSLAEINTKATPQNDGTYKIDGQKIFISAGDHDITENIIHLVLARIDGAPAGAKGISLFIVPKNNPKNCSESNDVKTIGLFHKMGQKATPAVHLAFGAEGKCTGYLLGKPNQGLPQMFKMMNSSRLGVGLTGLALSSAAYYTSNQYAHERKQGRIPGGNENVLIAEHPDVKRMLLKQKAIHEGGLALFIQVYSYLDWQKAGKEIEKYAALTELLTPVCKFYGSDQGYHSVNEGLQVLGGYGYTSDFPLEQMARDVRILSIYEGTNGIQAQAVLGRQVQVNGGAPFQLLRAEIEKTLSHLNDSCLFKRDFETSFKKLQQVTSTLLSKQNPTELLADATLYTEFLSLICVGWQWLKMSLATEQMDTEFNESFKQTIGYFFRYEFTKCLYLSEILLKENKITV</sequence>
<organism evidence="14 15">
    <name type="scientific">Jiulongibacter sediminis</name>
    <dbReference type="NCBI Taxonomy" id="1605367"/>
    <lineage>
        <taxon>Bacteria</taxon>
        <taxon>Pseudomonadati</taxon>
        <taxon>Bacteroidota</taxon>
        <taxon>Cytophagia</taxon>
        <taxon>Cytophagales</taxon>
        <taxon>Leadbetterellaceae</taxon>
        <taxon>Jiulongibacter</taxon>
    </lineage>
</organism>
<evidence type="ECO:0000256" key="7">
    <source>
        <dbReference type="ARBA" id="ARBA00066694"/>
    </source>
</evidence>
<dbReference type="EC" id="1.3.99.41" evidence="7"/>
<keyword evidence="9" id="KW-0560">Oxidoreductase</keyword>
<feature type="domain" description="Acyl-CoA dehydrogenase/oxidase N-terminal" evidence="12">
    <location>
        <begin position="34"/>
        <end position="153"/>
    </location>
</feature>
<reference evidence="14 15" key="1">
    <citation type="submission" date="2015-07" db="EMBL/GenBank/DDBJ databases">
        <title>The draft genome sequence of Leadbetterella sp. JN14-9.</title>
        <authorList>
            <person name="Liu Y."/>
            <person name="Du J."/>
            <person name="Shao Z."/>
        </authorList>
    </citation>
    <scope>NUCLEOTIDE SEQUENCE [LARGE SCALE GENOMIC DNA]</scope>
    <source>
        <strain evidence="14 15">JN14-9</strain>
    </source>
</reference>
<feature type="domain" description="Acyl-CoA dehydrogenase/oxidase C-terminal" evidence="10">
    <location>
        <begin position="279"/>
        <end position="440"/>
    </location>
</feature>
<dbReference type="PATRIC" id="fig|1605367.3.peg.1118"/>
<evidence type="ECO:0000313" key="15">
    <source>
        <dbReference type="Proteomes" id="UP000050454"/>
    </source>
</evidence>
<dbReference type="SUPFAM" id="SSF47203">
    <property type="entry name" value="Acyl-CoA dehydrogenase C-terminal domain-like"/>
    <property type="match status" value="1"/>
</dbReference>
<dbReference type="Pfam" id="PF02771">
    <property type="entry name" value="Acyl-CoA_dh_N"/>
    <property type="match status" value="1"/>
</dbReference>
<name>A0A0P7B8V3_9BACT</name>
<dbReference type="FunFam" id="2.40.110.10:FF:000031">
    <property type="entry name" value="Acyl-CoA dehydrogenase, putative"/>
    <property type="match status" value="1"/>
</dbReference>
<evidence type="ECO:0000256" key="9">
    <source>
        <dbReference type="RuleBase" id="RU362125"/>
    </source>
</evidence>
<gene>
    <name evidence="14" type="ORF">AFM12_18390</name>
</gene>
<evidence type="ECO:0000259" key="10">
    <source>
        <dbReference type="Pfam" id="PF00441"/>
    </source>
</evidence>
<dbReference type="Pfam" id="PF00441">
    <property type="entry name" value="Acyl-CoA_dh_1"/>
    <property type="match status" value="1"/>
</dbReference>
<dbReference type="InterPro" id="IPR013786">
    <property type="entry name" value="AcylCoA_DH/ox_N"/>
</dbReference>
<dbReference type="InterPro" id="IPR009075">
    <property type="entry name" value="AcylCo_DH/oxidase_C"/>
</dbReference>
<evidence type="ECO:0000256" key="1">
    <source>
        <dbReference type="ARBA" id="ARBA00001974"/>
    </source>
</evidence>
<evidence type="ECO:0000256" key="2">
    <source>
        <dbReference type="ARBA" id="ARBA00009347"/>
    </source>
</evidence>
<evidence type="ECO:0000256" key="8">
    <source>
        <dbReference type="ARBA" id="ARBA00069043"/>
    </source>
</evidence>
<proteinExistence type="inferred from homology"/>